<dbReference type="GO" id="GO:0033754">
    <property type="term" value="F:indoleamine 2,3-dioxygenase activity"/>
    <property type="evidence" value="ECO:0007669"/>
    <property type="project" value="UniProtKB-EC"/>
</dbReference>
<dbReference type="HOGENOM" id="CLU_037866_0_0_1"/>
<feature type="transmembrane region" description="Helical" evidence="5">
    <location>
        <begin position="13"/>
        <end position="31"/>
    </location>
</feature>
<dbReference type="GO" id="GO:0005737">
    <property type="term" value="C:cytoplasm"/>
    <property type="evidence" value="ECO:0007669"/>
    <property type="project" value="TreeGrafter"/>
</dbReference>
<accession>A0A0C3H7W5</accession>
<dbReference type="Gene3D" id="1.20.58.480">
    <property type="match status" value="1"/>
</dbReference>
<dbReference type="InterPro" id="IPR037217">
    <property type="entry name" value="Trp/Indoleamine_2_3_dOase-like"/>
</dbReference>
<dbReference type="PANTHER" id="PTHR28657">
    <property type="entry name" value="INDOLEAMINE 2,3-DIOXYGENASE"/>
    <property type="match status" value="1"/>
</dbReference>
<evidence type="ECO:0000256" key="1">
    <source>
        <dbReference type="ARBA" id="ARBA00007119"/>
    </source>
</evidence>
<keyword evidence="5" id="KW-0812">Transmembrane</keyword>
<evidence type="ECO:0000256" key="2">
    <source>
        <dbReference type="ARBA" id="ARBA00022723"/>
    </source>
</evidence>
<keyword evidence="4" id="KW-0349">Heme</keyword>
<comment type="function">
    <text evidence="4">Produces N-formyl-kynurenine through the oxidation of tryptophan.</text>
</comment>
<dbReference type="OrthoDB" id="4662583at2759"/>
<name>A0A0C3H7W5_OIDMZ</name>
<organism evidence="6 7">
    <name type="scientific">Oidiodendron maius (strain Zn)</name>
    <dbReference type="NCBI Taxonomy" id="913774"/>
    <lineage>
        <taxon>Eukaryota</taxon>
        <taxon>Fungi</taxon>
        <taxon>Dikarya</taxon>
        <taxon>Ascomycota</taxon>
        <taxon>Pezizomycotina</taxon>
        <taxon>Leotiomycetes</taxon>
        <taxon>Leotiomycetes incertae sedis</taxon>
        <taxon>Myxotrichaceae</taxon>
        <taxon>Oidiodendron</taxon>
    </lineage>
</organism>
<evidence type="ECO:0000256" key="3">
    <source>
        <dbReference type="ARBA" id="ARBA00023004"/>
    </source>
</evidence>
<keyword evidence="4" id="KW-0560">Oxidoreductase</keyword>
<evidence type="ECO:0000313" key="6">
    <source>
        <dbReference type="EMBL" id="KIM99354.1"/>
    </source>
</evidence>
<dbReference type="EMBL" id="KN832879">
    <property type="protein sequence ID" value="KIM99354.1"/>
    <property type="molecule type" value="Genomic_DNA"/>
</dbReference>
<comment type="similarity">
    <text evidence="1 4">Belongs to the indoleamine 2,3-dioxygenase family.</text>
</comment>
<dbReference type="GO" id="GO:0046872">
    <property type="term" value="F:metal ion binding"/>
    <property type="evidence" value="ECO:0007669"/>
    <property type="project" value="UniProtKB-UniRule"/>
</dbReference>
<gene>
    <name evidence="6" type="ORF">OIDMADRAFT_166970</name>
</gene>
<keyword evidence="3 4" id="KW-0408">Iron</keyword>
<proteinExistence type="inferred from homology"/>
<evidence type="ECO:0000256" key="4">
    <source>
        <dbReference type="RuleBase" id="RU369119"/>
    </source>
</evidence>
<dbReference type="Proteomes" id="UP000054321">
    <property type="component" value="Unassembled WGS sequence"/>
</dbReference>
<evidence type="ECO:0000256" key="5">
    <source>
        <dbReference type="SAM" id="Phobius"/>
    </source>
</evidence>
<dbReference type="SUPFAM" id="SSF140959">
    <property type="entry name" value="Indolic compounds 2,3-dioxygenase-like"/>
    <property type="match status" value="1"/>
</dbReference>
<dbReference type="GO" id="GO:0019441">
    <property type="term" value="P:L-tryptophan catabolic process to kynurenine"/>
    <property type="evidence" value="ECO:0007669"/>
    <property type="project" value="UniProtKB-UniRule"/>
</dbReference>
<dbReference type="AlphaFoldDB" id="A0A0C3H7W5"/>
<evidence type="ECO:0000313" key="7">
    <source>
        <dbReference type="Proteomes" id="UP000054321"/>
    </source>
</evidence>
<keyword evidence="4" id="KW-0223">Dioxygenase</keyword>
<keyword evidence="2 4" id="KW-0479">Metal-binding</keyword>
<dbReference type="PANTHER" id="PTHR28657:SF11">
    <property type="entry name" value="INDOLEAMINE 2,3-DIOXYGENASE"/>
    <property type="match status" value="1"/>
</dbReference>
<keyword evidence="5" id="KW-0472">Membrane</keyword>
<dbReference type="InterPro" id="IPR000898">
    <property type="entry name" value="Indolamine_dOase"/>
</dbReference>
<reference evidence="6 7" key="1">
    <citation type="submission" date="2014-04" db="EMBL/GenBank/DDBJ databases">
        <authorList>
            <consortium name="DOE Joint Genome Institute"/>
            <person name="Kuo A."/>
            <person name="Martino E."/>
            <person name="Perotto S."/>
            <person name="Kohler A."/>
            <person name="Nagy L.G."/>
            <person name="Floudas D."/>
            <person name="Copeland A."/>
            <person name="Barry K.W."/>
            <person name="Cichocki N."/>
            <person name="Veneault-Fourrey C."/>
            <person name="LaButti K."/>
            <person name="Lindquist E.A."/>
            <person name="Lipzen A."/>
            <person name="Lundell T."/>
            <person name="Morin E."/>
            <person name="Murat C."/>
            <person name="Sun H."/>
            <person name="Tunlid A."/>
            <person name="Henrissat B."/>
            <person name="Grigoriev I.V."/>
            <person name="Hibbett D.S."/>
            <person name="Martin F."/>
            <person name="Nordberg H.P."/>
            <person name="Cantor M.N."/>
            <person name="Hua S.X."/>
        </authorList>
    </citation>
    <scope>NUCLEOTIDE SEQUENCE [LARGE SCALE GENOMIC DNA]</scope>
    <source>
        <strain evidence="6 7">Zn</strain>
    </source>
</reference>
<dbReference type="STRING" id="913774.A0A0C3H7W5"/>
<keyword evidence="7" id="KW-1185">Reference proteome</keyword>
<keyword evidence="5" id="KW-1133">Transmembrane helix</keyword>
<protein>
    <recommendedName>
        <fullName evidence="4">Indoleamine 2,3-dioxygenase</fullName>
        <ecNumber evidence="4">1.13.11.52</ecNumber>
    </recommendedName>
</protein>
<dbReference type="EC" id="1.13.11.52" evidence="4"/>
<reference evidence="7" key="2">
    <citation type="submission" date="2015-01" db="EMBL/GenBank/DDBJ databases">
        <title>Evolutionary Origins and Diversification of the Mycorrhizal Mutualists.</title>
        <authorList>
            <consortium name="DOE Joint Genome Institute"/>
            <consortium name="Mycorrhizal Genomics Consortium"/>
            <person name="Kohler A."/>
            <person name="Kuo A."/>
            <person name="Nagy L.G."/>
            <person name="Floudas D."/>
            <person name="Copeland A."/>
            <person name="Barry K.W."/>
            <person name="Cichocki N."/>
            <person name="Veneault-Fourrey C."/>
            <person name="LaButti K."/>
            <person name="Lindquist E.A."/>
            <person name="Lipzen A."/>
            <person name="Lundell T."/>
            <person name="Morin E."/>
            <person name="Murat C."/>
            <person name="Riley R."/>
            <person name="Ohm R."/>
            <person name="Sun H."/>
            <person name="Tunlid A."/>
            <person name="Henrissat B."/>
            <person name="Grigoriev I.V."/>
            <person name="Hibbett D.S."/>
            <person name="Martin F."/>
        </authorList>
    </citation>
    <scope>NUCLEOTIDE SEQUENCE [LARGE SCALE GENOMIC DNA]</scope>
    <source>
        <strain evidence="7">Zn</strain>
    </source>
</reference>
<dbReference type="GO" id="GO:0020037">
    <property type="term" value="F:heme binding"/>
    <property type="evidence" value="ECO:0007669"/>
    <property type="project" value="UniProtKB-UniRule"/>
</dbReference>
<dbReference type="GO" id="GO:0034354">
    <property type="term" value="P:'de novo' NAD+ biosynthetic process from L-tryptophan"/>
    <property type="evidence" value="ECO:0007669"/>
    <property type="project" value="TreeGrafter"/>
</dbReference>
<comment type="catalytic activity">
    <reaction evidence="4">
        <text>L-tryptophan + O2 = N-formyl-L-kynurenine</text>
        <dbReference type="Rhea" id="RHEA:24536"/>
        <dbReference type="ChEBI" id="CHEBI:15379"/>
        <dbReference type="ChEBI" id="CHEBI:57912"/>
        <dbReference type="ChEBI" id="CHEBI:58629"/>
    </reaction>
</comment>
<dbReference type="InParanoid" id="A0A0C3H7W5"/>
<sequence>MEKVDVLLTKAQILLWYLFPVAILCVALEYCRKAFAGKSRSEANFPNAASAEPKEGNDKRHPTAICLQVLLEIDGAGKWPPRASHGKEWPEVLRPYHDIYLELAPSLQCNELSSDDEINFARCLDYRARMTELLHNRVNLADVEALLSAAGRADKNALSGDAWNGWGTIPIVRLAQEEQVIDIPAELDVPWAYLKRRYGVTSQGGNLTSNYLCNFNENNQIVYPINCGISSAIKLAEYHFAHVFYVMETQALPIYHLITKSIQQHSIGDRSGLLDSLGQINILIRQPLKTYYDTMVESNISRSVWLHYVQGFQGWAAGTLDPITGIYTEYDGLSGNQLLFCHIIDAFLGLDPYLTHENDLRYVPENQRRFRKCVRDHSFRKHAKEYRDKEIEVEMEGIMKQMRVFRTAHRVRVKPYLDVPAPERLIMTAGKSVLEKEDVHDFLAAITPLDELLRKRLEETK</sequence>